<protein>
    <recommendedName>
        <fullName evidence="2">RIIa domain-containing protein</fullName>
    </recommendedName>
</protein>
<dbReference type="EMBL" id="HE573025">
    <property type="protein sequence ID" value="CCC50274.1"/>
    <property type="molecule type" value="Genomic_DNA"/>
</dbReference>
<dbReference type="AlphaFoldDB" id="G0U1X4"/>
<evidence type="ECO:0008006" key="2">
    <source>
        <dbReference type="Google" id="ProtNLM"/>
    </source>
</evidence>
<proteinExistence type="predicted"/>
<sequence>MASKNGLASISSIEKDQEYLHSHNVRGMLERLIADVILERPENACEYFSKWAARQRAAVGSKQAANGSPGASSTTA</sequence>
<dbReference type="SUPFAM" id="SSF47391">
    <property type="entry name" value="Dimerization-anchoring domain of cAMP-dependent PK regulatory subunit"/>
    <property type="match status" value="1"/>
</dbReference>
<evidence type="ECO:0000313" key="1">
    <source>
        <dbReference type="EMBL" id="CCC50274.1"/>
    </source>
</evidence>
<dbReference type="OMA" id="SHNVRGM"/>
<organism evidence="1">
    <name type="scientific">Trypanosoma vivax (strain Y486)</name>
    <dbReference type="NCBI Taxonomy" id="1055687"/>
    <lineage>
        <taxon>Eukaryota</taxon>
        <taxon>Discoba</taxon>
        <taxon>Euglenozoa</taxon>
        <taxon>Kinetoplastea</taxon>
        <taxon>Metakinetoplastina</taxon>
        <taxon>Trypanosomatida</taxon>
        <taxon>Trypanosomatidae</taxon>
        <taxon>Trypanosoma</taxon>
        <taxon>Duttonella</taxon>
    </lineage>
</organism>
<name>G0U1X4_TRYVY</name>
<dbReference type="CDD" id="cd12084">
    <property type="entry name" value="DD_RII_PKA-like"/>
    <property type="match status" value="1"/>
</dbReference>
<dbReference type="VEuPathDB" id="TriTrypDB:TvY486_0900970"/>
<gene>
    <name evidence="1" type="ORF">TVY486_0900970</name>
</gene>
<accession>G0U1X4</accession>
<reference evidence="1" key="1">
    <citation type="journal article" date="2012" name="Proc. Natl. Acad. Sci. U.S.A.">
        <title>Antigenic diversity is generated by distinct evolutionary mechanisms in African trypanosome species.</title>
        <authorList>
            <person name="Jackson A.P."/>
            <person name="Berry A."/>
            <person name="Aslett M."/>
            <person name="Allison H.C."/>
            <person name="Burton P."/>
            <person name="Vavrova-Anderson J."/>
            <person name="Brown R."/>
            <person name="Browne H."/>
            <person name="Corton N."/>
            <person name="Hauser H."/>
            <person name="Gamble J."/>
            <person name="Gilderthorp R."/>
            <person name="Marcello L."/>
            <person name="McQuillan J."/>
            <person name="Otto T.D."/>
            <person name="Quail M.A."/>
            <person name="Sanders M.J."/>
            <person name="van Tonder A."/>
            <person name="Ginger M.L."/>
            <person name="Field M.C."/>
            <person name="Barry J.D."/>
            <person name="Hertz-Fowler C."/>
            <person name="Berriman M."/>
        </authorList>
    </citation>
    <scope>NUCLEOTIDE SEQUENCE</scope>
    <source>
        <strain evidence="1">Y486</strain>
    </source>
</reference>